<dbReference type="EC" id="6.3.4.19" evidence="8"/>
<dbReference type="GO" id="GO:0005524">
    <property type="term" value="F:ATP binding"/>
    <property type="evidence" value="ECO:0007669"/>
    <property type="project" value="UniProtKB-UniRule"/>
</dbReference>
<dbReference type="eggNOG" id="COG0037">
    <property type="taxonomic scope" value="Bacteria"/>
</dbReference>
<keyword evidence="2 8" id="KW-0963">Cytoplasm</keyword>
<comment type="subcellular location">
    <subcellularLocation>
        <location evidence="1 8">Cytoplasm</location>
    </subcellularLocation>
</comment>
<keyword evidence="5 8" id="KW-0547">Nucleotide-binding</keyword>
<dbReference type="SUPFAM" id="SSF56037">
    <property type="entry name" value="PheT/TilS domain"/>
    <property type="match status" value="1"/>
</dbReference>
<comment type="similarity">
    <text evidence="8">Belongs to the tRNA(Ile)-lysidine synthase family.</text>
</comment>
<dbReference type="NCBIfam" id="TIGR02432">
    <property type="entry name" value="lysidine_TilS_N"/>
    <property type="match status" value="1"/>
</dbReference>
<proteinExistence type="inferred from homology"/>
<sequence>MSAEKTLLAVSGGVDSMVMLDMYIKQGMAIGVAHCNFRLRGAESDAEQALVERVATKNNIPIYIRRFDTSCEAALAGESIQMAARRLRYAFFEEICTEQGYDKIAIAHHSDDSTETFFINLLRGTGLRGLTGISAVNGRVIRPLLGMSREQILEYAAENEVKYLLDSSNGSLKYLRNRLRHDIIPRLADSVPDFRRTMAQNLMRLEQAQNFIDNQIAEIRDEVISENIIDLGLIKSQGNYTFVIFELLRPYGFSPEVIEDLCRSTDSTGKQFYAAHWVATIDRGRVIMTERTRQLIEDELICETDERIEQVDVSRLMSLRTPANEALLCVDAAHFPLRVRRWQQGDWFVPLGLRGQKKVSDFLIDAKVSMPDKERQLVLMTGETIMWLIGRRIDDRFKVDEKSRRVIKIRL</sequence>
<reference evidence="10 11" key="1">
    <citation type="journal article" date="2015" name="Genome Announc.">
        <title>Complete Genome Sequence of the Novel Leech Symbiont Mucinivorans hirudinis M3T.</title>
        <authorList>
            <person name="Nelson M.C."/>
            <person name="Bomar L."/>
            <person name="Graf J."/>
        </authorList>
    </citation>
    <scope>NUCLEOTIDE SEQUENCE [LARGE SCALE GENOMIC DNA]</scope>
    <source>
        <strain evidence="11">M3</strain>
    </source>
</reference>
<evidence type="ECO:0000259" key="9">
    <source>
        <dbReference type="SMART" id="SM00977"/>
    </source>
</evidence>
<dbReference type="InterPro" id="IPR012795">
    <property type="entry name" value="tRNA_Ile_lys_synt_N"/>
</dbReference>
<dbReference type="InterPro" id="IPR012796">
    <property type="entry name" value="Lysidine-tRNA-synth_C"/>
</dbReference>
<keyword evidence="3 8" id="KW-0436">Ligase</keyword>
<keyword evidence="11" id="KW-1185">Reference proteome</keyword>
<dbReference type="SMART" id="SM00977">
    <property type="entry name" value="TilS_C"/>
    <property type="match status" value="1"/>
</dbReference>
<feature type="domain" description="Lysidine-tRNA(Ile) synthetase C-terminal" evidence="9">
    <location>
        <begin position="337"/>
        <end position="409"/>
    </location>
</feature>
<dbReference type="NCBIfam" id="TIGR02433">
    <property type="entry name" value="lysidine_TilS_C"/>
    <property type="match status" value="1"/>
</dbReference>
<dbReference type="GO" id="GO:0006400">
    <property type="term" value="P:tRNA modification"/>
    <property type="evidence" value="ECO:0007669"/>
    <property type="project" value="UniProtKB-UniRule"/>
</dbReference>
<evidence type="ECO:0000256" key="8">
    <source>
        <dbReference type="HAMAP-Rule" id="MF_01161"/>
    </source>
</evidence>
<evidence type="ECO:0000256" key="2">
    <source>
        <dbReference type="ARBA" id="ARBA00022490"/>
    </source>
</evidence>
<dbReference type="GO" id="GO:0032267">
    <property type="term" value="F:tRNA(Ile)-lysidine synthase activity"/>
    <property type="evidence" value="ECO:0007669"/>
    <property type="project" value="UniProtKB-EC"/>
</dbReference>
<dbReference type="InterPro" id="IPR014729">
    <property type="entry name" value="Rossmann-like_a/b/a_fold"/>
</dbReference>
<evidence type="ECO:0000256" key="5">
    <source>
        <dbReference type="ARBA" id="ARBA00022741"/>
    </source>
</evidence>
<dbReference type="Pfam" id="PF01171">
    <property type="entry name" value="ATP_bind_3"/>
    <property type="match status" value="1"/>
</dbReference>
<dbReference type="InterPro" id="IPR011063">
    <property type="entry name" value="TilS/TtcA_N"/>
</dbReference>
<protein>
    <recommendedName>
        <fullName evidence="8">tRNA(Ile)-lysidine synthase</fullName>
        <ecNumber evidence="8">6.3.4.19</ecNumber>
    </recommendedName>
    <alternativeName>
        <fullName evidence="8">tRNA(Ile)-2-lysyl-cytidine synthase</fullName>
    </alternativeName>
    <alternativeName>
        <fullName evidence="8">tRNA(Ile)-lysidine synthetase</fullName>
    </alternativeName>
</protein>
<evidence type="ECO:0000313" key="10">
    <source>
        <dbReference type="EMBL" id="CDN32957.1"/>
    </source>
</evidence>
<evidence type="ECO:0000256" key="1">
    <source>
        <dbReference type="ARBA" id="ARBA00004496"/>
    </source>
</evidence>
<feature type="binding site" evidence="8">
    <location>
        <begin position="11"/>
        <end position="16"/>
    </location>
    <ligand>
        <name>ATP</name>
        <dbReference type="ChEBI" id="CHEBI:30616"/>
    </ligand>
</feature>
<dbReference type="PANTHER" id="PTHR43033">
    <property type="entry name" value="TRNA(ILE)-LYSIDINE SYNTHASE-RELATED"/>
    <property type="match status" value="1"/>
</dbReference>
<dbReference type="KEGG" id="rbc:BN938_2892"/>
<gene>
    <name evidence="8" type="primary">tilS</name>
    <name evidence="10" type="ORF">BN938_2892</name>
</gene>
<evidence type="ECO:0000256" key="6">
    <source>
        <dbReference type="ARBA" id="ARBA00022840"/>
    </source>
</evidence>
<evidence type="ECO:0000256" key="4">
    <source>
        <dbReference type="ARBA" id="ARBA00022694"/>
    </source>
</evidence>
<dbReference type="OrthoDB" id="9807403at2"/>
<organism evidence="10 11">
    <name type="scientific">Mucinivorans hirudinis</name>
    <dbReference type="NCBI Taxonomy" id="1433126"/>
    <lineage>
        <taxon>Bacteria</taxon>
        <taxon>Pseudomonadati</taxon>
        <taxon>Bacteroidota</taxon>
        <taxon>Bacteroidia</taxon>
        <taxon>Bacteroidales</taxon>
        <taxon>Rikenellaceae</taxon>
        <taxon>Mucinivorans</taxon>
    </lineage>
</organism>
<accession>A0A060RBJ5</accession>
<evidence type="ECO:0000256" key="3">
    <source>
        <dbReference type="ARBA" id="ARBA00022598"/>
    </source>
</evidence>
<comment type="domain">
    <text evidence="8">The N-terminal region contains the highly conserved SGGXDS motif, predicted to be a P-loop motif involved in ATP binding.</text>
</comment>
<keyword evidence="4 8" id="KW-0819">tRNA processing</keyword>
<dbReference type="Gene3D" id="3.40.50.620">
    <property type="entry name" value="HUPs"/>
    <property type="match status" value="1"/>
</dbReference>
<name>A0A060RBJ5_9BACT</name>
<dbReference type="InterPro" id="IPR012094">
    <property type="entry name" value="tRNA_Ile_lys_synt"/>
</dbReference>
<dbReference type="CDD" id="cd01992">
    <property type="entry name" value="TilS_N"/>
    <property type="match status" value="1"/>
</dbReference>
<comment type="function">
    <text evidence="8">Ligates lysine onto the cytidine present at position 34 of the AUA codon-specific tRNA(Ile) that contains the anticodon CAU, in an ATP-dependent manner. Cytidine is converted to lysidine, thus changing the amino acid specificity of the tRNA from methionine to isoleucine.</text>
</comment>
<dbReference type="PATRIC" id="fig|1433126.3.peg.2861"/>
<evidence type="ECO:0000256" key="7">
    <source>
        <dbReference type="ARBA" id="ARBA00048539"/>
    </source>
</evidence>
<dbReference type="SUPFAM" id="SSF52402">
    <property type="entry name" value="Adenine nucleotide alpha hydrolases-like"/>
    <property type="match status" value="1"/>
</dbReference>
<dbReference type="STRING" id="1433126.BN938_2892"/>
<keyword evidence="6 8" id="KW-0067">ATP-binding</keyword>
<dbReference type="Proteomes" id="UP000027616">
    <property type="component" value="Chromosome I"/>
</dbReference>
<dbReference type="HOGENOM" id="CLU_018869_0_1_10"/>
<dbReference type="AlphaFoldDB" id="A0A060RBJ5"/>
<dbReference type="GO" id="GO:0005737">
    <property type="term" value="C:cytoplasm"/>
    <property type="evidence" value="ECO:0007669"/>
    <property type="project" value="UniProtKB-SubCell"/>
</dbReference>
<evidence type="ECO:0000313" key="11">
    <source>
        <dbReference type="Proteomes" id="UP000027616"/>
    </source>
</evidence>
<dbReference type="HAMAP" id="MF_01161">
    <property type="entry name" value="tRNA_Ile_lys_synt"/>
    <property type="match status" value="1"/>
</dbReference>
<dbReference type="EMBL" id="HG934468">
    <property type="protein sequence ID" value="CDN32957.1"/>
    <property type="molecule type" value="Genomic_DNA"/>
</dbReference>
<dbReference type="PANTHER" id="PTHR43033:SF1">
    <property type="entry name" value="TRNA(ILE)-LYSIDINE SYNTHASE-RELATED"/>
    <property type="match status" value="1"/>
</dbReference>
<comment type="catalytic activity">
    <reaction evidence="7 8">
        <text>cytidine(34) in tRNA(Ile2) + L-lysine + ATP = lysidine(34) in tRNA(Ile2) + AMP + diphosphate + H(+)</text>
        <dbReference type="Rhea" id="RHEA:43744"/>
        <dbReference type="Rhea" id="RHEA-COMP:10625"/>
        <dbReference type="Rhea" id="RHEA-COMP:10670"/>
        <dbReference type="ChEBI" id="CHEBI:15378"/>
        <dbReference type="ChEBI" id="CHEBI:30616"/>
        <dbReference type="ChEBI" id="CHEBI:32551"/>
        <dbReference type="ChEBI" id="CHEBI:33019"/>
        <dbReference type="ChEBI" id="CHEBI:82748"/>
        <dbReference type="ChEBI" id="CHEBI:83665"/>
        <dbReference type="ChEBI" id="CHEBI:456215"/>
        <dbReference type="EC" id="6.3.4.19"/>
    </reaction>
</comment>
<dbReference type="Pfam" id="PF11734">
    <property type="entry name" value="TilS_C"/>
    <property type="match status" value="1"/>
</dbReference>